<evidence type="ECO:0000256" key="2">
    <source>
        <dbReference type="ARBA" id="ARBA00022516"/>
    </source>
</evidence>
<dbReference type="GO" id="GO:0102965">
    <property type="term" value="F:alcohol-forming long-chain fatty acyl-CoA reductase activity"/>
    <property type="evidence" value="ECO:0007669"/>
    <property type="project" value="UniProtKB-EC"/>
</dbReference>
<feature type="domain" description="Fatty acyl-CoA reductase C-terminal" evidence="5">
    <location>
        <begin position="332"/>
        <end position="423"/>
    </location>
</feature>
<evidence type="ECO:0000313" key="8">
    <source>
        <dbReference type="RefSeq" id="XP_037888846.1"/>
    </source>
</evidence>
<feature type="domain" description="Thioester reductase (TE)" evidence="6">
    <location>
        <begin position="2"/>
        <end position="252"/>
    </location>
</feature>
<keyword evidence="4" id="KW-0560">Oxidoreductase</keyword>
<dbReference type="InterPro" id="IPR013120">
    <property type="entry name" value="FAR_NAD-bd"/>
</dbReference>
<comment type="catalytic activity">
    <reaction evidence="4">
        <text>a long-chain fatty acyl-CoA + 2 NADPH + 2 H(+) = a long-chain primary fatty alcohol + 2 NADP(+) + CoA</text>
        <dbReference type="Rhea" id="RHEA:52716"/>
        <dbReference type="ChEBI" id="CHEBI:15378"/>
        <dbReference type="ChEBI" id="CHEBI:57287"/>
        <dbReference type="ChEBI" id="CHEBI:57783"/>
        <dbReference type="ChEBI" id="CHEBI:58349"/>
        <dbReference type="ChEBI" id="CHEBI:77396"/>
        <dbReference type="ChEBI" id="CHEBI:83139"/>
        <dbReference type="EC" id="1.2.1.84"/>
    </reaction>
</comment>
<keyword evidence="7" id="KW-1185">Reference proteome</keyword>
<keyword evidence="2 4" id="KW-0444">Lipid biosynthesis</keyword>
<evidence type="ECO:0000259" key="5">
    <source>
        <dbReference type="Pfam" id="PF03015"/>
    </source>
</evidence>
<dbReference type="Proteomes" id="UP000092443">
    <property type="component" value="Unplaced"/>
</dbReference>
<evidence type="ECO:0000256" key="4">
    <source>
        <dbReference type="RuleBase" id="RU363097"/>
    </source>
</evidence>
<protein>
    <recommendedName>
        <fullName evidence="4">Fatty acyl-CoA reductase</fullName>
        <ecNumber evidence="4">1.2.1.84</ecNumber>
    </recommendedName>
</protein>
<reference evidence="8" key="1">
    <citation type="submission" date="2025-08" db="UniProtKB">
        <authorList>
            <consortium name="RefSeq"/>
        </authorList>
    </citation>
    <scope>IDENTIFICATION</scope>
    <source>
        <tissue evidence="8">Whole body pupa</tissue>
    </source>
</reference>
<dbReference type="GeneID" id="119637079"/>
<dbReference type="RefSeq" id="XP_037888846.1">
    <property type="nucleotide sequence ID" value="XM_038032918.1"/>
</dbReference>
<dbReference type="Gene3D" id="3.40.50.720">
    <property type="entry name" value="NAD(P)-binding Rossmann-like Domain"/>
    <property type="match status" value="1"/>
</dbReference>
<dbReference type="GO" id="GO:0005777">
    <property type="term" value="C:peroxisome"/>
    <property type="evidence" value="ECO:0007669"/>
    <property type="project" value="TreeGrafter"/>
</dbReference>
<dbReference type="Pfam" id="PF03015">
    <property type="entry name" value="Sterile"/>
    <property type="match status" value="1"/>
</dbReference>
<feature type="transmembrane region" description="Helical" evidence="4">
    <location>
        <begin position="327"/>
        <end position="346"/>
    </location>
</feature>
<dbReference type="GO" id="GO:0080019">
    <property type="term" value="F:alcohol-forming very long-chain fatty acyl-CoA reductase activity"/>
    <property type="evidence" value="ECO:0007669"/>
    <property type="project" value="InterPro"/>
</dbReference>
<dbReference type="SUPFAM" id="SSF51735">
    <property type="entry name" value="NAD(P)-binding Rossmann-fold domains"/>
    <property type="match status" value="1"/>
</dbReference>
<dbReference type="CDD" id="cd09071">
    <property type="entry name" value="FAR_C"/>
    <property type="match status" value="1"/>
</dbReference>
<evidence type="ECO:0000256" key="3">
    <source>
        <dbReference type="ARBA" id="ARBA00023098"/>
    </source>
</evidence>
<dbReference type="InterPro" id="IPR026055">
    <property type="entry name" value="FAR"/>
</dbReference>
<dbReference type="PANTHER" id="PTHR11011:SF24">
    <property type="entry name" value="FATTY ACYL-COA REDUCTASE"/>
    <property type="match status" value="1"/>
</dbReference>
<dbReference type="PANTHER" id="PTHR11011">
    <property type="entry name" value="MALE STERILITY PROTEIN 2-RELATED"/>
    <property type="match status" value="1"/>
</dbReference>
<keyword evidence="4" id="KW-1133">Transmembrane helix</keyword>
<evidence type="ECO:0000256" key="1">
    <source>
        <dbReference type="ARBA" id="ARBA00005928"/>
    </source>
</evidence>
<accession>A0A9C5YWC0</accession>
<gene>
    <name evidence="8" type="primary">LOC119637079</name>
</gene>
<organism evidence="7 8">
    <name type="scientific">Glossina fuscipes</name>
    <dbReference type="NCBI Taxonomy" id="7396"/>
    <lineage>
        <taxon>Eukaryota</taxon>
        <taxon>Metazoa</taxon>
        <taxon>Ecdysozoa</taxon>
        <taxon>Arthropoda</taxon>
        <taxon>Hexapoda</taxon>
        <taxon>Insecta</taxon>
        <taxon>Pterygota</taxon>
        <taxon>Neoptera</taxon>
        <taxon>Endopterygota</taxon>
        <taxon>Diptera</taxon>
        <taxon>Brachycera</taxon>
        <taxon>Muscomorpha</taxon>
        <taxon>Hippoboscoidea</taxon>
        <taxon>Glossinidae</taxon>
        <taxon>Glossina</taxon>
    </lineage>
</organism>
<proteinExistence type="inferred from homology"/>
<keyword evidence="3 4" id="KW-0443">Lipid metabolism</keyword>
<evidence type="ECO:0000313" key="7">
    <source>
        <dbReference type="Proteomes" id="UP000092443"/>
    </source>
</evidence>
<dbReference type="GO" id="GO:0035336">
    <property type="term" value="P:long-chain fatty-acyl-CoA metabolic process"/>
    <property type="evidence" value="ECO:0007669"/>
    <property type="project" value="TreeGrafter"/>
</dbReference>
<dbReference type="Pfam" id="PF07993">
    <property type="entry name" value="NAD_binding_4"/>
    <property type="match status" value="1"/>
</dbReference>
<name>A0A9C5YWC0_9MUSC</name>
<keyword evidence="4" id="KW-0812">Transmembrane</keyword>
<evidence type="ECO:0000259" key="6">
    <source>
        <dbReference type="Pfam" id="PF07993"/>
    </source>
</evidence>
<dbReference type="InterPro" id="IPR033640">
    <property type="entry name" value="FAR_C"/>
</dbReference>
<dbReference type="EC" id="1.2.1.84" evidence="4"/>
<keyword evidence="4" id="KW-0472">Membrane</keyword>
<feature type="transmembrane region" description="Helical" evidence="4">
    <location>
        <begin position="437"/>
        <end position="461"/>
    </location>
</feature>
<dbReference type="AlphaFoldDB" id="A0A9C5YWC0"/>
<comment type="similarity">
    <text evidence="1 4">Belongs to the fatty acyl-CoA reductase family.</text>
</comment>
<comment type="function">
    <text evidence="4">Catalyzes the reduction of fatty acyl-CoA to fatty alcohols.</text>
</comment>
<dbReference type="InterPro" id="IPR036291">
    <property type="entry name" value="NAD(P)-bd_dom_sf"/>
</dbReference>
<sequence length="468" mass="53654">MRSFPQFSKIYVLMRNKGGKTADQRLRILLKDPVFNRAQEEQPESFKNIFAIAGDCKELGLGISPVDRKRIENVTMIFHSAASVRFDDNFKDAILLNTRGAFELIKIAEGLKKLKAFIHISTTYSNPDRHVVEEKIYPPLADWRTTIKLAEHYDTKMLNILFAKYGSHQPNTYTFTKHLAEQIVNDSRDKIPILLYRPSMVTSSLLEPVPGWLDNFNGPIGLLVACGAGVMMTNYSNPNIKADMVAIDVTVQGLLLAGYKIGYRFEPMTLDKPLDVLHCSRANVKPVTYGALTEAGKRLVRQNPFEKCIWLPCGSVTTNPILHYTRLIIGQWTLALMIDSFLLLAGRKPMLLKNQRRIAMTSQALQTFYTTQWLFSNEKFLELERLISSEDLDKLRLFQYMKAELDTLIWRGIGGCKEFLLREPRNATQSTRLRLKFFFFMHYLAQFVGAVLIGRLMYFFYKKLCSTA</sequence>
<keyword evidence="4" id="KW-0521">NADP</keyword>
<dbReference type="CDD" id="cd05236">
    <property type="entry name" value="FAR-N_SDR_e"/>
    <property type="match status" value="1"/>
</dbReference>